<dbReference type="Proteomes" id="UP000187609">
    <property type="component" value="Unassembled WGS sequence"/>
</dbReference>
<keyword evidence="4" id="KW-1185">Reference proteome</keyword>
<dbReference type="STRING" id="49451.A0A1J6IT91"/>
<dbReference type="Gramene" id="OIS98368">
    <property type="protein sequence ID" value="OIS98368"/>
    <property type="gene ID" value="A4A49_40131"/>
</dbReference>
<dbReference type="InterPro" id="IPR013126">
    <property type="entry name" value="Hsp_70_fam"/>
</dbReference>
<evidence type="ECO:0000313" key="4">
    <source>
        <dbReference type="Proteomes" id="UP000187609"/>
    </source>
</evidence>
<reference evidence="3" key="1">
    <citation type="submission" date="2016-11" db="EMBL/GenBank/DDBJ databases">
        <title>The genome of Nicotiana attenuata.</title>
        <authorList>
            <person name="Xu S."/>
            <person name="Brockmoeller T."/>
            <person name="Gaquerel E."/>
            <person name="Navarro A."/>
            <person name="Kuhl H."/>
            <person name="Gase K."/>
            <person name="Ling Z."/>
            <person name="Zhou W."/>
            <person name="Kreitzer C."/>
            <person name="Stanke M."/>
            <person name="Tang H."/>
            <person name="Lyons E."/>
            <person name="Pandey P."/>
            <person name="Pandey S.P."/>
            <person name="Timmermann B."/>
            <person name="Baldwin I.T."/>
        </authorList>
    </citation>
    <scope>NUCLEOTIDE SEQUENCE [LARGE SCALE GENOMIC DNA]</scope>
    <source>
        <strain evidence="3">UT</strain>
    </source>
</reference>
<dbReference type="GO" id="GO:0140662">
    <property type="term" value="F:ATP-dependent protein folding chaperone"/>
    <property type="evidence" value="ECO:0007669"/>
    <property type="project" value="InterPro"/>
</dbReference>
<keyword evidence="2" id="KW-0067">ATP-binding</keyword>
<evidence type="ECO:0000256" key="2">
    <source>
        <dbReference type="ARBA" id="ARBA00022840"/>
    </source>
</evidence>
<keyword evidence="1" id="KW-0547">Nucleotide-binding</keyword>
<dbReference type="AlphaFoldDB" id="A0A1J6IT91"/>
<dbReference type="GO" id="GO:0005524">
    <property type="term" value="F:ATP binding"/>
    <property type="evidence" value="ECO:0007669"/>
    <property type="project" value="UniProtKB-KW"/>
</dbReference>
<comment type="caution">
    <text evidence="3">The sequence shown here is derived from an EMBL/GenBank/DDBJ whole genome shotgun (WGS) entry which is preliminary data.</text>
</comment>
<name>A0A1J6IT91_NICAT</name>
<gene>
    <name evidence="3" type="ORF">A4A49_40131</name>
</gene>
<proteinExistence type="predicted"/>
<dbReference type="Gene3D" id="3.30.420.40">
    <property type="match status" value="1"/>
</dbReference>
<evidence type="ECO:0000313" key="3">
    <source>
        <dbReference type="EMBL" id="OIS98368.1"/>
    </source>
</evidence>
<protein>
    <submittedName>
        <fullName evidence="3">Uncharacterized protein</fullName>
    </submittedName>
</protein>
<sequence length="301" mass="32963">MSCDSILFAELTDEETNMKVAVSVHVYSDMTAELVFDEMPHCISKVFAAPQRKQRPDTLEFEHSTIDATLSVESAKFKDTSTELNSDLDNKTAEAGFVTATLYSQPLVIVTGDTKSEFERHEALSTGFIFPDLEKIGVVSSMFDEMPDSRVVYRYRLTSEYVAAPHMLLHFPFDPGSAVRLVIDRGATEACVGHTAICLSSVEGKFWVSESGQKSDMESGCKLFKTKPEKDNFAAFCGMKEIQCQATKVAGATVGFNVTQVITKPIVAAIAYGLDKNVSKVAIKKSAKIFNKMGDLGFPAT</sequence>
<accession>A0A1J6IT91</accession>
<dbReference type="Pfam" id="PF00012">
    <property type="entry name" value="HSP70"/>
    <property type="match status" value="1"/>
</dbReference>
<dbReference type="EMBL" id="MJEQ01037191">
    <property type="protein sequence ID" value="OIS98368.1"/>
    <property type="molecule type" value="Genomic_DNA"/>
</dbReference>
<organism evidence="3 4">
    <name type="scientific">Nicotiana attenuata</name>
    <name type="common">Coyote tobacco</name>
    <dbReference type="NCBI Taxonomy" id="49451"/>
    <lineage>
        <taxon>Eukaryota</taxon>
        <taxon>Viridiplantae</taxon>
        <taxon>Streptophyta</taxon>
        <taxon>Embryophyta</taxon>
        <taxon>Tracheophyta</taxon>
        <taxon>Spermatophyta</taxon>
        <taxon>Magnoliopsida</taxon>
        <taxon>eudicotyledons</taxon>
        <taxon>Gunneridae</taxon>
        <taxon>Pentapetalae</taxon>
        <taxon>asterids</taxon>
        <taxon>lamiids</taxon>
        <taxon>Solanales</taxon>
        <taxon>Solanaceae</taxon>
        <taxon>Nicotianoideae</taxon>
        <taxon>Nicotianeae</taxon>
        <taxon>Nicotiana</taxon>
    </lineage>
</organism>
<evidence type="ECO:0000256" key="1">
    <source>
        <dbReference type="ARBA" id="ARBA00022741"/>
    </source>
</evidence>